<gene>
    <name evidence="3" type="ORF">QEZ40_001067</name>
</gene>
<sequence>MTASPGDGEHAAREGYYPDPSIPGYVRYWNGASWVPGTSRPAAAVSTAVRVEETGPVFLDDTSMTEALRDPGPTPWGSAGHGDAGAARLRDSAPGPAWGGTPQAGAGPDRPGADARDWGSDPGPGRGPGGGGAGAEPGRGPGGGGAGRGPGGWQVDPVHQAGFGGPRDARVSWGDPAEPEREPGRPAGISLARPAAAATAQRLPAQAAESVGILSARPPAWPDAPGAGTSGLTSSWPEATPEAPPQQPQPHPATVRRTPEPAPAPERRAPEAGRTPDPVSAPDPEPRDAGSVRAPAPERRAPEPAPAPERVPDRERR</sequence>
<dbReference type="RefSeq" id="WP_285346858.1">
    <property type="nucleotide sequence ID" value="NZ_JASITI010000128.1"/>
</dbReference>
<reference evidence="3 4" key="1">
    <citation type="submission" date="2023-05" db="EMBL/GenBank/DDBJ databases">
        <title>Sequencing and Assembly of Streptomyces sp. NP73.</title>
        <authorList>
            <person name="Konwar A.N."/>
            <person name="Saikia K."/>
            <person name="Thakur D."/>
        </authorList>
    </citation>
    <scope>NUCLEOTIDE SEQUENCE [LARGE SCALE GENOMIC DNA]</scope>
    <source>
        <strain evidence="3 4">NP73</strain>
    </source>
</reference>
<name>A0ABT7H7S7_9ACTN</name>
<comment type="caution">
    <text evidence="3">The sequence shown here is derived from an EMBL/GenBank/DDBJ whole genome shotgun (WGS) entry which is preliminary data.</text>
</comment>
<evidence type="ECO:0000313" key="3">
    <source>
        <dbReference type="EMBL" id="MDK9501479.1"/>
    </source>
</evidence>
<feature type="compositionally biased region" description="Basic and acidic residues" evidence="1">
    <location>
        <begin position="284"/>
        <end position="302"/>
    </location>
</feature>
<proteinExistence type="predicted"/>
<accession>A0ABT7H7S7</accession>
<feature type="compositionally biased region" description="Low complexity" evidence="1">
    <location>
        <begin position="185"/>
        <end position="208"/>
    </location>
</feature>
<dbReference type="EMBL" id="JASITI010000128">
    <property type="protein sequence ID" value="MDK9501479.1"/>
    <property type="molecule type" value="Genomic_DNA"/>
</dbReference>
<feature type="non-terminal residue" evidence="3">
    <location>
        <position position="317"/>
    </location>
</feature>
<dbReference type="Proteomes" id="UP001223390">
    <property type="component" value="Unassembled WGS sequence"/>
</dbReference>
<evidence type="ECO:0000259" key="2">
    <source>
        <dbReference type="Pfam" id="PF10708"/>
    </source>
</evidence>
<feature type="domain" description="DUF2510" evidence="2">
    <location>
        <begin position="15"/>
        <end position="45"/>
    </location>
</feature>
<protein>
    <submittedName>
        <fullName evidence="3">DUF2510 domain-containing protein</fullName>
    </submittedName>
</protein>
<dbReference type="InterPro" id="IPR018929">
    <property type="entry name" value="DUF2510"/>
</dbReference>
<keyword evidence="4" id="KW-1185">Reference proteome</keyword>
<evidence type="ECO:0000256" key="1">
    <source>
        <dbReference type="SAM" id="MobiDB-lite"/>
    </source>
</evidence>
<dbReference type="Pfam" id="PF10708">
    <property type="entry name" value="DUF2510"/>
    <property type="match status" value="1"/>
</dbReference>
<organism evidence="3 4">
    <name type="scientific">Streptomyces katrae</name>
    <dbReference type="NCBI Taxonomy" id="68223"/>
    <lineage>
        <taxon>Bacteria</taxon>
        <taxon>Bacillati</taxon>
        <taxon>Actinomycetota</taxon>
        <taxon>Actinomycetes</taxon>
        <taxon>Kitasatosporales</taxon>
        <taxon>Streptomycetaceae</taxon>
        <taxon>Streptomyces</taxon>
    </lineage>
</organism>
<feature type="region of interest" description="Disordered" evidence="1">
    <location>
        <begin position="1"/>
        <end position="20"/>
    </location>
</feature>
<feature type="region of interest" description="Disordered" evidence="1">
    <location>
        <begin position="56"/>
        <end position="317"/>
    </location>
</feature>
<evidence type="ECO:0000313" key="4">
    <source>
        <dbReference type="Proteomes" id="UP001223390"/>
    </source>
</evidence>
<feature type="compositionally biased region" description="Pro residues" evidence="1">
    <location>
        <begin position="242"/>
        <end position="251"/>
    </location>
</feature>
<feature type="compositionally biased region" description="Gly residues" evidence="1">
    <location>
        <begin position="122"/>
        <end position="152"/>
    </location>
</feature>